<keyword evidence="3 15" id="KW-0812">Transmembrane</keyword>
<comment type="caution">
    <text evidence="15">Lacks conserved residue(s) required for the propagation of feature annotation.</text>
</comment>
<proteinExistence type="inferred from homology"/>
<keyword evidence="7 15" id="KW-0406">Ion transport</keyword>
<dbReference type="PROSITE" id="PS00236">
    <property type="entry name" value="NEUROTR_ION_CHANNEL"/>
    <property type="match status" value="1"/>
</dbReference>
<evidence type="ECO:0000256" key="1">
    <source>
        <dbReference type="ARBA" id="ARBA00022448"/>
    </source>
</evidence>
<feature type="transmembrane region" description="Helical" evidence="15">
    <location>
        <begin position="352"/>
        <end position="369"/>
    </location>
</feature>
<keyword evidence="4 15" id="KW-0732">Signal</keyword>
<reference evidence="18" key="1">
    <citation type="submission" date="2012-09" db="EMBL/GenBank/DDBJ databases">
        <authorList>
            <person name="Martin A.A."/>
        </authorList>
    </citation>
    <scope>NUCLEOTIDE SEQUENCE</scope>
</reference>
<sequence length="466" mass="53885">MRAHLIVLFWVQLSSPQPALNELGNVSFSIEKSAVSSGRHDRKGVANNVTTLLNQVLKGYDRHLRPGFNLKPTIVFIDIFVRTMGPISDLTKTYSFNCYFRQTWTDSRLMFNGTNNQQLSLSMAMLDKIWKPDTYFWNGARSYTHSMTTSNRLVRLYPDGTVLYSSRLTIKGKCAMSLGRYPLDRQACRLVIGSYAFSADELLYEWKIMGTDRGVQMDYEGISDLPQFSMTGFKVFNSTNLNRDRERFTPYFAGVFSLSNALLWRRSTKHPSRTKLSAPLIIINITLKMSSKRFNDLPFMNYHFDILGNYSALEVWFFFDRHFGYFLMNFYVPCTLIVLLCWVAFWTNREATGDRIGMGITSVLTLVLITNDSKSDAPKVNIPTALDVYIWICYATLLVCMMEFTIVHYYTKFNTGDPEIQALEREKMRQIIKRIPKTAVLRYLFKSTSFLELSEVAYEQLNILML</sequence>
<dbReference type="InterPro" id="IPR006202">
    <property type="entry name" value="Neur_chan_lig-bd"/>
</dbReference>
<keyword evidence="11" id="KW-0868">Chloride</keyword>
<keyword evidence="2" id="KW-1003">Cell membrane</keyword>
<evidence type="ECO:0000256" key="2">
    <source>
        <dbReference type="ARBA" id="ARBA00022475"/>
    </source>
</evidence>
<accession>A0A0K0DGP0</accession>
<evidence type="ECO:0000256" key="13">
    <source>
        <dbReference type="ARBA" id="ARBA00023303"/>
    </source>
</evidence>
<evidence type="ECO:0000256" key="11">
    <source>
        <dbReference type="ARBA" id="ARBA00023214"/>
    </source>
</evidence>
<keyword evidence="12" id="KW-0628">Postsynaptic cell membrane</keyword>
<evidence type="ECO:0000256" key="6">
    <source>
        <dbReference type="ARBA" id="ARBA00023018"/>
    </source>
</evidence>
<dbReference type="Pfam" id="PF02931">
    <property type="entry name" value="Neur_chan_LBD"/>
    <property type="match status" value="1"/>
</dbReference>
<keyword evidence="5 15" id="KW-1133">Transmembrane helix</keyword>
<reference evidence="19" key="2">
    <citation type="submission" date="2017-02" db="UniProtKB">
        <authorList>
            <consortium name="WormBaseParasite"/>
        </authorList>
    </citation>
    <scope>IDENTIFICATION</scope>
</reference>
<dbReference type="AlphaFoldDB" id="A0A0K0DGP0"/>
<dbReference type="Pfam" id="PF02932">
    <property type="entry name" value="Neur_chan_memb"/>
    <property type="match status" value="1"/>
</dbReference>
<dbReference type="Gene3D" id="2.70.170.10">
    <property type="entry name" value="Neurotransmitter-gated ion-channel ligand-binding domain"/>
    <property type="match status" value="1"/>
</dbReference>
<evidence type="ECO:0000259" key="17">
    <source>
        <dbReference type="Pfam" id="PF02932"/>
    </source>
</evidence>
<name>A0A0K0DGP0_ANGCA</name>
<evidence type="ECO:0000313" key="19">
    <source>
        <dbReference type="WBParaSite" id="ACAC_0001027701-mRNA-1"/>
    </source>
</evidence>
<evidence type="ECO:0000256" key="7">
    <source>
        <dbReference type="ARBA" id="ARBA00023065"/>
    </source>
</evidence>
<comment type="subcellular location">
    <subcellularLocation>
        <location evidence="14">Postsynaptic cell membrane</location>
        <topology evidence="14">Multi-pass membrane protein</topology>
    </subcellularLocation>
</comment>
<keyword evidence="9" id="KW-1015">Disulfide bond</keyword>
<evidence type="ECO:0000313" key="18">
    <source>
        <dbReference type="Proteomes" id="UP000035642"/>
    </source>
</evidence>
<evidence type="ECO:0000259" key="16">
    <source>
        <dbReference type="Pfam" id="PF02931"/>
    </source>
</evidence>
<feature type="transmembrane region" description="Helical" evidence="15">
    <location>
        <begin position="389"/>
        <end position="410"/>
    </location>
</feature>
<dbReference type="PRINTS" id="PR00253">
    <property type="entry name" value="GABAARECEPTR"/>
</dbReference>
<evidence type="ECO:0000256" key="15">
    <source>
        <dbReference type="RuleBase" id="RU000687"/>
    </source>
</evidence>
<keyword evidence="1 15" id="KW-0813">Transport</keyword>
<dbReference type="InterPro" id="IPR036719">
    <property type="entry name" value="Neuro-gated_channel_TM_sf"/>
</dbReference>
<evidence type="ECO:0000256" key="4">
    <source>
        <dbReference type="ARBA" id="ARBA00022729"/>
    </source>
</evidence>
<dbReference type="CDD" id="cd19049">
    <property type="entry name" value="LGIC_TM_anion"/>
    <property type="match status" value="1"/>
</dbReference>
<dbReference type="WBParaSite" id="ACAC_0001027701-mRNA-1">
    <property type="protein sequence ID" value="ACAC_0001027701-mRNA-1"/>
    <property type="gene ID" value="ACAC_0001027701"/>
</dbReference>
<feature type="domain" description="Neurotransmitter-gated ion-channel transmembrane" evidence="17">
    <location>
        <begin position="331"/>
        <end position="437"/>
    </location>
</feature>
<keyword evidence="13 15" id="KW-0407">Ion channel</keyword>
<dbReference type="InterPro" id="IPR038050">
    <property type="entry name" value="Neuro_actylchol_rec"/>
</dbReference>
<dbReference type="PANTHER" id="PTHR18945">
    <property type="entry name" value="NEUROTRANSMITTER GATED ION CHANNEL"/>
    <property type="match status" value="1"/>
</dbReference>
<dbReference type="Proteomes" id="UP000035642">
    <property type="component" value="Unassembled WGS sequence"/>
</dbReference>
<feature type="chain" id="PRO_5022257878" evidence="15">
    <location>
        <begin position="17"/>
        <end position="466"/>
    </location>
</feature>
<dbReference type="InterPro" id="IPR006028">
    <property type="entry name" value="GABAA/Glycine_rcpt"/>
</dbReference>
<evidence type="ECO:0000256" key="14">
    <source>
        <dbReference type="ARBA" id="ARBA00034104"/>
    </source>
</evidence>
<feature type="signal peptide" evidence="15">
    <location>
        <begin position="1"/>
        <end position="16"/>
    </location>
</feature>
<dbReference type="InterPro" id="IPR006029">
    <property type="entry name" value="Neurotrans-gated_channel_TM"/>
</dbReference>
<keyword evidence="10" id="KW-0325">Glycoprotein</keyword>
<dbReference type="GO" id="GO:0005230">
    <property type="term" value="F:extracellular ligand-gated monoatomic ion channel activity"/>
    <property type="evidence" value="ECO:0007669"/>
    <property type="project" value="InterPro"/>
</dbReference>
<evidence type="ECO:0000256" key="8">
    <source>
        <dbReference type="ARBA" id="ARBA00023136"/>
    </source>
</evidence>
<comment type="similarity">
    <text evidence="15">Belongs to the ligand-gated ion channel (TC 1.A.9) family.</text>
</comment>
<dbReference type="PRINTS" id="PR00252">
    <property type="entry name" value="NRIONCHANNEL"/>
</dbReference>
<dbReference type="InterPro" id="IPR036734">
    <property type="entry name" value="Neur_chan_lig-bd_sf"/>
</dbReference>
<dbReference type="Gene3D" id="1.20.58.390">
    <property type="entry name" value="Neurotransmitter-gated ion-channel transmembrane domain"/>
    <property type="match status" value="1"/>
</dbReference>
<keyword evidence="18" id="KW-1185">Reference proteome</keyword>
<organism evidence="18 19">
    <name type="scientific">Angiostrongylus cantonensis</name>
    <name type="common">Rat lungworm</name>
    <dbReference type="NCBI Taxonomy" id="6313"/>
    <lineage>
        <taxon>Eukaryota</taxon>
        <taxon>Metazoa</taxon>
        <taxon>Ecdysozoa</taxon>
        <taxon>Nematoda</taxon>
        <taxon>Chromadorea</taxon>
        <taxon>Rhabditida</taxon>
        <taxon>Rhabditina</taxon>
        <taxon>Rhabditomorpha</taxon>
        <taxon>Strongyloidea</taxon>
        <taxon>Metastrongylidae</taxon>
        <taxon>Angiostrongylus</taxon>
    </lineage>
</organism>
<dbReference type="FunFam" id="2.70.170.10:FF:000003">
    <property type="entry name" value="Putative gamma-aminobutyric acid receptor subunit gamma-2"/>
    <property type="match status" value="1"/>
</dbReference>
<dbReference type="GO" id="GO:0004888">
    <property type="term" value="F:transmembrane signaling receptor activity"/>
    <property type="evidence" value="ECO:0007669"/>
    <property type="project" value="InterPro"/>
</dbReference>
<evidence type="ECO:0000256" key="3">
    <source>
        <dbReference type="ARBA" id="ARBA00022692"/>
    </source>
</evidence>
<evidence type="ECO:0000256" key="12">
    <source>
        <dbReference type="ARBA" id="ARBA00023257"/>
    </source>
</evidence>
<dbReference type="InterPro" id="IPR018000">
    <property type="entry name" value="Neurotransmitter_ion_chnl_CS"/>
</dbReference>
<evidence type="ECO:0000256" key="5">
    <source>
        <dbReference type="ARBA" id="ARBA00022989"/>
    </source>
</evidence>
<dbReference type="SUPFAM" id="SSF63712">
    <property type="entry name" value="Nicotinic receptor ligand binding domain-like"/>
    <property type="match status" value="1"/>
</dbReference>
<keyword evidence="8 15" id="KW-0472">Membrane</keyword>
<keyword evidence="6" id="KW-0770">Synapse</keyword>
<feature type="domain" description="Neurotransmitter-gated ion-channel ligand-binding" evidence="16">
    <location>
        <begin position="50"/>
        <end position="243"/>
    </location>
</feature>
<dbReference type="GO" id="GO:0045211">
    <property type="term" value="C:postsynaptic membrane"/>
    <property type="evidence" value="ECO:0007669"/>
    <property type="project" value="UniProtKB-SubCell"/>
</dbReference>
<protein>
    <submittedName>
        <fullName evidence="19">Neur_chan_LBD domain-containing protein</fullName>
    </submittedName>
</protein>
<evidence type="ECO:0000256" key="10">
    <source>
        <dbReference type="ARBA" id="ARBA00023180"/>
    </source>
</evidence>
<feature type="transmembrane region" description="Helical" evidence="15">
    <location>
        <begin position="325"/>
        <end position="345"/>
    </location>
</feature>
<dbReference type="InterPro" id="IPR006201">
    <property type="entry name" value="Neur_channel"/>
</dbReference>
<dbReference type="STRING" id="6313.A0A0K0DGP0"/>
<dbReference type="SUPFAM" id="SSF90112">
    <property type="entry name" value="Neurotransmitter-gated ion-channel transmembrane pore"/>
    <property type="match status" value="1"/>
</dbReference>
<evidence type="ECO:0000256" key="9">
    <source>
        <dbReference type="ARBA" id="ARBA00023157"/>
    </source>
</evidence>